<dbReference type="OMA" id="KEWNTTE"/>
<dbReference type="PANTHER" id="PTHR22803">
    <property type="entry name" value="MANNOSE, PHOSPHOLIPASE, LECTIN RECEPTOR RELATED"/>
    <property type="match status" value="1"/>
</dbReference>
<dbReference type="SMART" id="SM00034">
    <property type="entry name" value="CLECT"/>
    <property type="match status" value="1"/>
</dbReference>
<sequence>MLCFLMLLLVCVVDAQYGATDKRRVLVNKRQTFQIYASNCCQYRSDIYTFEMPSTADTAWKIWQDKLQELDGKLSARFSLQISLLKDHIDQLEKQVDDLIKVSTYDWKRADSGSLYKVFTEKKSFDDAQAICKAFRSHLAILDSEYKNKYVKDMLIKTIPDEHQDLWIGLKTKASMGSGSSYSNFAGDQPVEGCASMNHKGKWLIKDCDQQKPFVCQQINVR</sequence>
<gene>
    <name evidence="3" type="ORF">Tcan_07940</name>
</gene>
<accession>A0A0B2VPT0</accession>
<evidence type="ECO:0000313" key="3">
    <source>
        <dbReference type="EMBL" id="KHN83437.1"/>
    </source>
</evidence>
<dbReference type="SMR" id="A0A0B2VPT0"/>
<dbReference type="InterPro" id="IPR016187">
    <property type="entry name" value="CTDL_fold"/>
</dbReference>
<dbReference type="AlphaFoldDB" id="A0A0B2VPT0"/>
<name>A0A0B2VPT0_TOXCA</name>
<dbReference type="CDD" id="cd00037">
    <property type="entry name" value="CLECT"/>
    <property type="match status" value="1"/>
</dbReference>
<dbReference type="Gene3D" id="3.10.100.10">
    <property type="entry name" value="Mannose-Binding Protein A, subunit A"/>
    <property type="match status" value="1"/>
</dbReference>
<organism evidence="3 4">
    <name type="scientific">Toxocara canis</name>
    <name type="common">Canine roundworm</name>
    <dbReference type="NCBI Taxonomy" id="6265"/>
    <lineage>
        <taxon>Eukaryota</taxon>
        <taxon>Metazoa</taxon>
        <taxon>Ecdysozoa</taxon>
        <taxon>Nematoda</taxon>
        <taxon>Chromadorea</taxon>
        <taxon>Rhabditida</taxon>
        <taxon>Spirurina</taxon>
        <taxon>Ascaridomorpha</taxon>
        <taxon>Ascaridoidea</taxon>
        <taxon>Toxocaridae</taxon>
        <taxon>Toxocara</taxon>
    </lineage>
</organism>
<keyword evidence="1" id="KW-0732">Signal</keyword>
<dbReference type="Proteomes" id="UP000031036">
    <property type="component" value="Unassembled WGS sequence"/>
</dbReference>
<dbReference type="OrthoDB" id="5853226at2759"/>
<feature type="signal peptide" evidence="1">
    <location>
        <begin position="1"/>
        <end position="15"/>
    </location>
</feature>
<proteinExistence type="predicted"/>
<dbReference type="STRING" id="6265.A0A0B2VPT0"/>
<protein>
    <submittedName>
        <fullName evidence="3">Snaclec bothrojaracin subunit alpha</fullName>
    </submittedName>
</protein>
<dbReference type="InterPro" id="IPR016186">
    <property type="entry name" value="C-type_lectin-like/link_sf"/>
</dbReference>
<evidence type="ECO:0000313" key="4">
    <source>
        <dbReference type="Proteomes" id="UP000031036"/>
    </source>
</evidence>
<feature type="domain" description="C-type lectin" evidence="2">
    <location>
        <begin position="111"/>
        <end position="217"/>
    </location>
</feature>
<dbReference type="PROSITE" id="PS50041">
    <property type="entry name" value="C_TYPE_LECTIN_2"/>
    <property type="match status" value="1"/>
</dbReference>
<feature type="chain" id="PRO_5012090855" evidence="1">
    <location>
        <begin position="16"/>
        <end position="222"/>
    </location>
</feature>
<evidence type="ECO:0000259" key="2">
    <source>
        <dbReference type="PROSITE" id="PS50041"/>
    </source>
</evidence>
<dbReference type="SUPFAM" id="SSF56436">
    <property type="entry name" value="C-type lectin-like"/>
    <property type="match status" value="1"/>
</dbReference>
<dbReference type="EMBL" id="JPKZ01001195">
    <property type="protein sequence ID" value="KHN83437.1"/>
    <property type="molecule type" value="Genomic_DNA"/>
</dbReference>
<dbReference type="Pfam" id="PF00059">
    <property type="entry name" value="Lectin_C"/>
    <property type="match status" value="1"/>
</dbReference>
<comment type="caution">
    <text evidence="3">The sequence shown here is derived from an EMBL/GenBank/DDBJ whole genome shotgun (WGS) entry which is preliminary data.</text>
</comment>
<dbReference type="InterPro" id="IPR001304">
    <property type="entry name" value="C-type_lectin-like"/>
</dbReference>
<reference evidence="3 4" key="1">
    <citation type="submission" date="2014-11" db="EMBL/GenBank/DDBJ databases">
        <title>Genetic blueprint of the zoonotic pathogen Toxocara canis.</title>
        <authorList>
            <person name="Zhu X.-Q."/>
            <person name="Korhonen P.K."/>
            <person name="Cai H."/>
            <person name="Young N.D."/>
            <person name="Nejsum P."/>
            <person name="von Samson-Himmelstjerna G."/>
            <person name="Boag P.R."/>
            <person name="Tan P."/>
            <person name="Li Q."/>
            <person name="Min J."/>
            <person name="Yang Y."/>
            <person name="Wang X."/>
            <person name="Fang X."/>
            <person name="Hall R.S."/>
            <person name="Hofmann A."/>
            <person name="Sternberg P.W."/>
            <person name="Jex A.R."/>
            <person name="Gasser R.B."/>
        </authorList>
    </citation>
    <scope>NUCLEOTIDE SEQUENCE [LARGE SCALE GENOMIC DNA]</scope>
    <source>
        <strain evidence="3">PN_DK_2014</strain>
    </source>
</reference>
<dbReference type="InterPro" id="IPR050111">
    <property type="entry name" value="C-type_lectin/snaclec_domain"/>
</dbReference>
<evidence type="ECO:0000256" key="1">
    <source>
        <dbReference type="SAM" id="SignalP"/>
    </source>
</evidence>
<keyword evidence="4" id="KW-1185">Reference proteome</keyword>